<reference evidence="5 8" key="2">
    <citation type="submission" date="2019-10" db="EMBL/GenBank/DDBJ databases">
        <title>Prolixibacter strains distinguished by the presence of nitrate reductase genes were adept at nitrate-dependent anaerobic corrosion of metallic iron and carbon steel.</title>
        <authorList>
            <person name="Iino T."/>
            <person name="Shono N."/>
            <person name="Ito K."/>
            <person name="Nakamura R."/>
            <person name="Sueoka K."/>
            <person name="Harayama S."/>
            <person name="Ohkuma M."/>
        </authorList>
    </citation>
    <scope>NUCLEOTIDE SEQUENCE [LARGE SCALE GENOMIC DNA]</scope>
    <source>
        <strain evidence="5 8">MIC1-1</strain>
    </source>
</reference>
<dbReference type="RefSeq" id="WP_106540868.1">
    <property type="nucleotide sequence ID" value="NZ_BLAU01000001.1"/>
</dbReference>
<dbReference type="SUPFAM" id="SSF48208">
    <property type="entry name" value="Six-hairpin glycosidases"/>
    <property type="match status" value="1"/>
</dbReference>
<comment type="caution">
    <text evidence="6">The sequence shown here is derived from an EMBL/GenBank/DDBJ whole genome shotgun (WGS) entry which is preliminary data.</text>
</comment>
<dbReference type="Gene3D" id="1.50.10.10">
    <property type="match status" value="1"/>
</dbReference>
<gene>
    <name evidence="6" type="ORF">CLV93_10241</name>
    <name evidence="5" type="ORF">JCM18694_06780</name>
</gene>
<dbReference type="InterPro" id="IPR028584">
    <property type="entry name" value="Cellobiose_2_epim"/>
</dbReference>
<proteinExistence type="inferred from homology"/>
<evidence type="ECO:0000313" key="5">
    <source>
        <dbReference type="EMBL" id="GET20432.1"/>
    </source>
</evidence>
<dbReference type="EC" id="5.1.3.11" evidence="4"/>
<dbReference type="Pfam" id="PF07221">
    <property type="entry name" value="GlcNAc_2-epim"/>
    <property type="match status" value="1"/>
</dbReference>
<name>A0A2P8CGZ7_9BACT</name>
<evidence type="ECO:0000256" key="4">
    <source>
        <dbReference type="HAMAP-Rule" id="MF_00929"/>
    </source>
</evidence>
<organism evidence="6 7">
    <name type="scientific">Prolixibacter denitrificans</name>
    <dbReference type="NCBI Taxonomy" id="1541063"/>
    <lineage>
        <taxon>Bacteria</taxon>
        <taxon>Pseudomonadati</taxon>
        <taxon>Bacteroidota</taxon>
        <taxon>Bacteroidia</taxon>
        <taxon>Marinilabiliales</taxon>
        <taxon>Prolixibacteraceae</taxon>
        <taxon>Prolixibacter</taxon>
    </lineage>
</organism>
<accession>A0A2P8CGZ7</accession>
<sequence>MPISVETYLGELSRELKDILSYWQTYMPDEKHGGFYGQVDGQNRPVEEAPKGVILNARILWTFSAACSQTFSENKKAMADRAYQYLESHFRDKRYGGVYWELDYLGKPLNPRKQIYAQAFAVYALSEYYRLTSDPTVLDWILELFDLLEEKAADHENGGYIEAFAEDWSELDDLRLSEKDANEKKGMNTHIHLLEAYTNLCRIHRTEEVEAALRQLIMLMKEHFVGDDYHLKLFFDEKWEVRSSVISYGHDIETSWLIYEAAEVLGEEALLEELKPMLLGMVDTFLKEGVDSAGGVMNELDAETGHLDTDRHWWPQAEAMVGLVYAYRMSGDDRYLGKALRIWTFIKEFIIDHRKGEWFWKVDRYGNPDLTDEKAGFWKCPYHNSRACLEIERILR</sequence>
<comment type="function">
    <text evidence="4">Catalyzes the reversible epimerization of cellobiose to 4-O-beta-D-glucopyranosyl-D-mannose (Glc-Man).</text>
</comment>
<evidence type="ECO:0000256" key="2">
    <source>
        <dbReference type="ARBA" id="ARBA00008558"/>
    </source>
</evidence>
<evidence type="ECO:0000313" key="7">
    <source>
        <dbReference type="Proteomes" id="UP000240621"/>
    </source>
</evidence>
<dbReference type="HAMAP" id="MF_00929">
    <property type="entry name" value="Cellobiose_2_epim"/>
    <property type="match status" value="1"/>
</dbReference>
<evidence type="ECO:0000256" key="3">
    <source>
        <dbReference type="ARBA" id="ARBA00023235"/>
    </source>
</evidence>
<dbReference type="PANTHER" id="PTHR15108">
    <property type="entry name" value="N-ACYLGLUCOSAMINE-2-EPIMERASE"/>
    <property type="match status" value="1"/>
</dbReference>
<comment type="similarity">
    <text evidence="2">Belongs to the N-acylglucosamine 2-epimerase family.</text>
</comment>
<dbReference type="Proteomes" id="UP000396862">
    <property type="component" value="Unassembled WGS sequence"/>
</dbReference>
<dbReference type="GO" id="GO:0005975">
    <property type="term" value="P:carbohydrate metabolic process"/>
    <property type="evidence" value="ECO:0007669"/>
    <property type="project" value="InterPro"/>
</dbReference>
<evidence type="ECO:0000313" key="8">
    <source>
        <dbReference type="Proteomes" id="UP000396862"/>
    </source>
</evidence>
<comment type="similarity">
    <text evidence="4">Belongs to the cellobiose 2-epimerase family.</text>
</comment>
<evidence type="ECO:0000256" key="1">
    <source>
        <dbReference type="ARBA" id="ARBA00001470"/>
    </source>
</evidence>
<keyword evidence="3 4" id="KW-0413">Isomerase</keyword>
<evidence type="ECO:0000313" key="6">
    <source>
        <dbReference type="EMBL" id="PSK84257.1"/>
    </source>
</evidence>
<comment type="catalytic activity">
    <reaction evidence="1 4">
        <text>D-cellobiose = beta-D-glucosyl-(1-&gt;4)-D-mannopyranose</text>
        <dbReference type="Rhea" id="RHEA:23384"/>
        <dbReference type="ChEBI" id="CHEBI:17057"/>
        <dbReference type="ChEBI" id="CHEBI:47931"/>
        <dbReference type="EC" id="5.1.3.11"/>
    </reaction>
</comment>
<dbReference type="EMBL" id="PYGC01000002">
    <property type="protein sequence ID" value="PSK84257.1"/>
    <property type="molecule type" value="Genomic_DNA"/>
</dbReference>
<dbReference type="AlphaFoldDB" id="A0A2P8CGZ7"/>
<dbReference type="Proteomes" id="UP000240621">
    <property type="component" value="Unassembled WGS sequence"/>
</dbReference>
<dbReference type="InterPro" id="IPR012341">
    <property type="entry name" value="6hp_glycosidase-like_sf"/>
</dbReference>
<keyword evidence="8" id="KW-1185">Reference proteome</keyword>
<protein>
    <recommendedName>
        <fullName evidence="4">Cellobiose 2-epimerase</fullName>
        <shortName evidence="4">CE</shortName>
        <ecNumber evidence="4">5.1.3.11</ecNumber>
    </recommendedName>
</protein>
<dbReference type="EMBL" id="BLAU01000001">
    <property type="protein sequence ID" value="GET20432.1"/>
    <property type="molecule type" value="Genomic_DNA"/>
</dbReference>
<dbReference type="GO" id="GO:0047736">
    <property type="term" value="F:cellobiose epimerase activity"/>
    <property type="evidence" value="ECO:0007669"/>
    <property type="project" value="UniProtKB-UniRule"/>
</dbReference>
<dbReference type="OrthoDB" id="5141876at2"/>
<reference evidence="6 7" key="1">
    <citation type="submission" date="2018-03" db="EMBL/GenBank/DDBJ databases">
        <title>Genomic Encyclopedia of Archaeal and Bacterial Type Strains, Phase II (KMG-II): from individual species to whole genera.</title>
        <authorList>
            <person name="Goeker M."/>
        </authorList>
    </citation>
    <scope>NUCLEOTIDE SEQUENCE [LARGE SCALE GENOMIC DNA]</scope>
    <source>
        <strain evidence="6 7">DSM 27267</strain>
    </source>
</reference>
<dbReference type="InterPro" id="IPR010819">
    <property type="entry name" value="AGE/CE"/>
</dbReference>
<dbReference type="InterPro" id="IPR008928">
    <property type="entry name" value="6-hairpin_glycosidase_sf"/>
</dbReference>